<dbReference type="InterPro" id="IPR015422">
    <property type="entry name" value="PyrdxlP-dep_Trfase_small"/>
</dbReference>
<dbReference type="SUPFAM" id="SSF53383">
    <property type="entry name" value="PLP-dependent transferases"/>
    <property type="match status" value="1"/>
</dbReference>
<dbReference type="InterPro" id="IPR005814">
    <property type="entry name" value="Aminotrans_3"/>
</dbReference>
<proteinExistence type="inferred from homology"/>
<evidence type="ECO:0000256" key="1">
    <source>
        <dbReference type="ARBA" id="ARBA00008954"/>
    </source>
</evidence>
<keyword evidence="2 3" id="KW-0663">Pyridoxal phosphate</keyword>
<dbReference type="Proteomes" id="UP001649381">
    <property type="component" value="Unassembled WGS sequence"/>
</dbReference>
<comment type="similarity">
    <text evidence="1 3">Belongs to the class-III pyridoxal-phosphate-dependent aminotransferase family.</text>
</comment>
<dbReference type="Pfam" id="PF00202">
    <property type="entry name" value="Aminotran_3"/>
    <property type="match status" value="1"/>
</dbReference>
<sequence length="456" mass="49905">MANKSHLIKPLLGATYPEVAYGKGIYLYDSDGNRYLDGASGAVTANIGHGVTEIIQAMKEQAEKISFVYRSQFTNRPAEELAEKLAQIAPGDLDYVFFVNSGSEAMETALKIAIQYWQEIGKPQKNRVISRWTSYHGITLGALSMSGHVLRRNRFSSLLADYPAVSPPYCYQCPFYETYPSCGMKCANELETAIQRIGPENVAAFIFEPIIGAAGGAIVPPEPYYAKIKEICDRYDVLLIADEVMTGFGRTGKNFAMEHWNVEPDIMALGKGLSGGYTPIGATMVSARIIDTIERGSKVIMSGHTLSGNPQSAAVALAVLDYMNLHQPGENAANLESFVEHELRTIASHYPVVGDIRGKGLLWGLELVTNPETKESFPIHTFVTERTVKKCFEKGLIVYPAVGGINGTSGDAIIIAPPLTISKEEMKMLMKILEEAIAEISHDLDHDGLLHHRSIS</sequence>
<organism evidence="4 5">
    <name type="scientific">Pseudalkalibacillus berkeleyi</name>
    <dbReference type="NCBI Taxonomy" id="1069813"/>
    <lineage>
        <taxon>Bacteria</taxon>
        <taxon>Bacillati</taxon>
        <taxon>Bacillota</taxon>
        <taxon>Bacilli</taxon>
        <taxon>Bacillales</taxon>
        <taxon>Fictibacillaceae</taxon>
        <taxon>Pseudalkalibacillus</taxon>
    </lineage>
</organism>
<comment type="caution">
    <text evidence="4">The sequence shown here is derived from an EMBL/GenBank/DDBJ whole genome shotgun (WGS) entry which is preliminary data.</text>
</comment>
<reference evidence="4 5" key="1">
    <citation type="submission" date="2022-01" db="EMBL/GenBank/DDBJ databases">
        <title>Alkalihalobacillus sp. EGI L200015, a novel bacterium isolated from a salt lake sediment.</title>
        <authorList>
            <person name="Gao L."/>
            <person name="Fang B.-Z."/>
            <person name="Li W.-J."/>
        </authorList>
    </citation>
    <scope>NUCLEOTIDE SEQUENCE [LARGE SCALE GENOMIC DNA]</scope>
    <source>
        <strain evidence="4 5">KCTC 12718</strain>
    </source>
</reference>
<name>A0ABS9GWW4_9BACL</name>
<dbReference type="InterPro" id="IPR015421">
    <property type="entry name" value="PyrdxlP-dep_Trfase_major"/>
</dbReference>
<dbReference type="Gene3D" id="3.90.1150.10">
    <property type="entry name" value="Aspartate Aminotransferase, domain 1"/>
    <property type="match status" value="1"/>
</dbReference>
<dbReference type="PIRSF" id="PIRSF000521">
    <property type="entry name" value="Transaminase_4ab_Lys_Orn"/>
    <property type="match status" value="1"/>
</dbReference>
<protein>
    <submittedName>
        <fullName evidence="4">Aspartate aminotransferase family protein</fullName>
    </submittedName>
</protein>
<dbReference type="GO" id="GO:0008483">
    <property type="term" value="F:transaminase activity"/>
    <property type="evidence" value="ECO:0007669"/>
    <property type="project" value="UniProtKB-KW"/>
</dbReference>
<evidence type="ECO:0000313" key="4">
    <source>
        <dbReference type="EMBL" id="MCF6137269.1"/>
    </source>
</evidence>
<dbReference type="PANTHER" id="PTHR43094:SF1">
    <property type="entry name" value="AMINOTRANSFERASE CLASS-III"/>
    <property type="match status" value="1"/>
</dbReference>
<dbReference type="Gene3D" id="3.40.640.10">
    <property type="entry name" value="Type I PLP-dependent aspartate aminotransferase-like (Major domain)"/>
    <property type="match status" value="1"/>
</dbReference>
<dbReference type="InterPro" id="IPR015424">
    <property type="entry name" value="PyrdxlP-dep_Trfase"/>
</dbReference>
<evidence type="ECO:0000256" key="3">
    <source>
        <dbReference type="RuleBase" id="RU003560"/>
    </source>
</evidence>
<gene>
    <name evidence="4" type="ORF">L2716_05950</name>
</gene>
<evidence type="ECO:0000313" key="5">
    <source>
        <dbReference type="Proteomes" id="UP001649381"/>
    </source>
</evidence>
<keyword evidence="5" id="KW-1185">Reference proteome</keyword>
<keyword evidence="4" id="KW-0808">Transferase</keyword>
<dbReference type="PANTHER" id="PTHR43094">
    <property type="entry name" value="AMINOTRANSFERASE"/>
    <property type="match status" value="1"/>
</dbReference>
<dbReference type="NCBIfam" id="NF005375">
    <property type="entry name" value="PRK06917.1"/>
    <property type="match status" value="1"/>
</dbReference>
<dbReference type="PROSITE" id="PS00600">
    <property type="entry name" value="AA_TRANSFER_CLASS_3"/>
    <property type="match status" value="1"/>
</dbReference>
<keyword evidence="4" id="KW-0032">Aminotransferase</keyword>
<dbReference type="RefSeq" id="WP_236332724.1">
    <property type="nucleotide sequence ID" value="NZ_JAKIJS010000001.1"/>
</dbReference>
<dbReference type="CDD" id="cd00610">
    <property type="entry name" value="OAT_like"/>
    <property type="match status" value="1"/>
</dbReference>
<accession>A0ABS9GWW4</accession>
<dbReference type="EMBL" id="JAKIJS010000001">
    <property type="protein sequence ID" value="MCF6137269.1"/>
    <property type="molecule type" value="Genomic_DNA"/>
</dbReference>
<evidence type="ECO:0000256" key="2">
    <source>
        <dbReference type="ARBA" id="ARBA00022898"/>
    </source>
</evidence>
<dbReference type="InterPro" id="IPR049704">
    <property type="entry name" value="Aminotrans_3_PPA_site"/>
</dbReference>